<dbReference type="SUPFAM" id="SSF53383">
    <property type="entry name" value="PLP-dependent transferases"/>
    <property type="match status" value="1"/>
</dbReference>
<dbReference type="InterPro" id="IPR015421">
    <property type="entry name" value="PyrdxlP-dep_Trfase_major"/>
</dbReference>
<dbReference type="Proteomes" id="UP000005206">
    <property type="component" value="Chromosome 10"/>
</dbReference>
<evidence type="ECO:0000256" key="1">
    <source>
        <dbReference type="ARBA" id="ARBA00004123"/>
    </source>
</evidence>
<dbReference type="GO" id="GO:0000785">
    <property type="term" value="C:chromatin"/>
    <property type="evidence" value="ECO:0007669"/>
    <property type="project" value="TreeGrafter"/>
</dbReference>
<keyword evidence="3" id="KW-0677">Repeat</keyword>
<dbReference type="GO" id="GO:0008270">
    <property type="term" value="F:zinc ion binding"/>
    <property type="evidence" value="ECO:0007669"/>
    <property type="project" value="UniProtKB-KW"/>
</dbReference>
<dbReference type="PANTHER" id="PTHR40626:SF13">
    <property type="entry name" value="RESPIRATION FACTOR 2-RELATED"/>
    <property type="match status" value="1"/>
</dbReference>
<feature type="region of interest" description="Disordered" evidence="8">
    <location>
        <begin position="87"/>
        <end position="124"/>
    </location>
</feature>
<dbReference type="GO" id="GO:0005634">
    <property type="term" value="C:nucleus"/>
    <property type="evidence" value="ECO:0007669"/>
    <property type="project" value="UniProtKB-SubCell"/>
</dbReference>
<dbReference type="Gene3D" id="3.30.160.60">
    <property type="entry name" value="Classic Zinc Finger"/>
    <property type="match status" value="2"/>
</dbReference>
<keyword evidence="6" id="KW-0539">Nucleus</keyword>
<reference evidence="10 11" key="1">
    <citation type="journal article" date="2009" name="PLoS Genet.">
        <title>The genome of Nectria haematococca: contribution of supernumerary chromosomes to gene expansion.</title>
        <authorList>
            <person name="Coleman J.J."/>
            <person name="Rounsley S.D."/>
            <person name="Rodriguez-Carres M."/>
            <person name="Kuo A."/>
            <person name="Wasmann C.C."/>
            <person name="Grimwood J."/>
            <person name="Schmutz J."/>
            <person name="Taga M."/>
            <person name="White G.J."/>
            <person name="Zhou S."/>
            <person name="Schwartz D.C."/>
            <person name="Freitag M."/>
            <person name="Ma L.J."/>
            <person name="Danchin E.G."/>
            <person name="Henrissat B."/>
            <person name="Coutinho P.M."/>
            <person name="Nelson D.R."/>
            <person name="Straney D."/>
            <person name="Napoli C.A."/>
            <person name="Barker B.M."/>
            <person name="Gribskov M."/>
            <person name="Rep M."/>
            <person name="Kroken S."/>
            <person name="Molnar I."/>
            <person name="Rensing C."/>
            <person name="Kennell J.C."/>
            <person name="Zamora J."/>
            <person name="Farman M.L."/>
            <person name="Selker E.U."/>
            <person name="Salamov A."/>
            <person name="Shapiro H."/>
            <person name="Pangilinan J."/>
            <person name="Lindquist E."/>
            <person name="Lamers C."/>
            <person name="Grigoriev I.V."/>
            <person name="Geiser D.M."/>
            <person name="Covert S.F."/>
            <person name="Temporini E."/>
            <person name="Vanetten H.D."/>
        </authorList>
    </citation>
    <scope>NUCLEOTIDE SEQUENCE [LARGE SCALE GENOMIC DNA]</scope>
    <source>
        <strain evidence="11">ATCC MYA-4622 / CBS 123669 / FGSC 9596 / NRRL 45880 / 77-13-4</strain>
    </source>
</reference>
<dbReference type="Gene3D" id="3.40.640.10">
    <property type="entry name" value="Type I PLP-dependent aspartate aminotransferase-like (Major domain)"/>
    <property type="match status" value="1"/>
</dbReference>
<dbReference type="OrthoDB" id="10018191at2759"/>
<dbReference type="PANTHER" id="PTHR40626">
    <property type="entry name" value="MIP31509P"/>
    <property type="match status" value="1"/>
</dbReference>
<dbReference type="FunFam" id="3.30.160.60:FF:000576">
    <property type="entry name" value="C2H2 transcription factor (AmdX)"/>
    <property type="match status" value="1"/>
</dbReference>
<keyword evidence="11" id="KW-1185">Reference proteome</keyword>
<dbReference type="AlphaFoldDB" id="C7Z1H6"/>
<evidence type="ECO:0000256" key="5">
    <source>
        <dbReference type="ARBA" id="ARBA00022833"/>
    </source>
</evidence>
<evidence type="ECO:0000259" key="9">
    <source>
        <dbReference type="PROSITE" id="PS50157"/>
    </source>
</evidence>
<evidence type="ECO:0000256" key="8">
    <source>
        <dbReference type="SAM" id="MobiDB-lite"/>
    </source>
</evidence>
<name>C7Z1H6_FUSV7</name>
<evidence type="ECO:0000313" key="11">
    <source>
        <dbReference type="Proteomes" id="UP000005206"/>
    </source>
</evidence>
<dbReference type="eggNOG" id="KOG1721">
    <property type="taxonomic scope" value="Eukaryota"/>
</dbReference>
<evidence type="ECO:0000256" key="2">
    <source>
        <dbReference type="ARBA" id="ARBA00022723"/>
    </source>
</evidence>
<dbReference type="PROSITE" id="PS50157">
    <property type="entry name" value="ZINC_FINGER_C2H2_2"/>
    <property type="match status" value="2"/>
</dbReference>
<keyword evidence="2" id="KW-0479">Metal-binding</keyword>
<dbReference type="KEGG" id="nhe:NECHADRAFT_101970"/>
<dbReference type="EMBL" id="GG698906">
    <property type="protein sequence ID" value="EEU42170.1"/>
    <property type="molecule type" value="Genomic_DNA"/>
</dbReference>
<dbReference type="GO" id="GO:0000981">
    <property type="term" value="F:DNA-binding transcription factor activity, RNA polymerase II-specific"/>
    <property type="evidence" value="ECO:0007669"/>
    <property type="project" value="InterPro"/>
</dbReference>
<dbReference type="SMART" id="SM00355">
    <property type="entry name" value="ZnF_C2H2"/>
    <property type="match status" value="2"/>
</dbReference>
<feature type="compositionally biased region" description="Polar residues" evidence="8">
    <location>
        <begin position="1"/>
        <end position="16"/>
    </location>
</feature>
<dbReference type="FunFam" id="3.30.160.60:FF:000343">
    <property type="entry name" value="C2H2 transcription factor (AmdX)"/>
    <property type="match status" value="1"/>
</dbReference>
<dbReference type="InterPro" id="IPR051059">
    <property type="entry name" value="VerF-like"/>
</dbReference>
<dbReference type="InterPro" id="IPR036236">
    <property type="entry name" value="Znf_C2H2_sf"/>
</dbReference>
<dbReference type="InterPro" id="IPR013087">
    <property type="entry name" value="Znf_C2H2_type"/>
</dbReference>
<dbReference type="GO" id="GO:0000978">
    <property type="term" value="F:RNA polymerase II cis-regulatory region sequence-specific DNA binding"/>
    <property type="evidence" value="ECO:0007669"/>
    <property type="project" value="InterPro"/>
</dbReference>
<evidence type="ECO:0000313" key="10">
    <source>
        <dbReference type="EMBL" id="EEU42170.1"/>
    </source>
</evidence>
<sequence>MSNPPSSNAAVLSVPSTDDDSASMIIADTKVSANFPPPKTDKPRPHVCGTCQRSFARLEHLERHERSHTKEKPFECPECNRRFARRDMLLRHQQKLHQTSTPSSRPRNRRESAGGIPSGQQGDHVICQYPTYGQLYPVPQFNGVDVGSWKMDEENKWLPSIDET</sequence>
<proteinExistence type="predicted"/>
<evidence type="ECO:0000256" key="6">
    <source>
        <dbReference type="ARBA" id="ARBA00023242"/>
    </source>
</evidence>
<keyword evidence="5" id="KW-0862">Zinc</keyword>
<feature type="domain" description="C2H2-type" evidence="9">
    <location>
        <begin position="46"/>
        <end position="73"/>
    </location>
</feature>
<organism evidence="10 11">
    <name type="scientific">Fusarium vanettenii (strain ATCC MYA-4622 / CBS 123669 / FGSC 9596 / NRRL 45880 / 77-13-4)</name>
    <name type="common">Fusarium solani subsp. pisi</name>
    <dbReference type="NCBI Taxonomy" id="660122"/>
    <lineage>
        <taxon>Eukaryota</taxon>
        <taxon>Fungi</taxon>
        <taxon>Dikarya</taxon>
        <taxon>Ascomycota</taxon>
        <taxon>Pezizomycotina</taxon>
        <taxon>Sordariomycetes</taxon>
        <taxon>Hypocreomycetidae</taxon>
        <taxon>Hypocreales</taxon>
        <taxon>Nectriaceae</taxon>
        <taxon>Fusarium</taxon>
        <taxon>Fusarium solani species complex</taxon>
        <taxon>Fusarium vanettenii</taxon>
    </lineage>
</organism>
<comment type="subcellular location">
    <subcellularLocation>
        <location evidence="1">Nucleus</location>
    </subcellularLocation>
</comment>
<dbReference type="OMA" id="GCESMFS"/>
<dbReference type="PROSITE" id="PS00028">
    <property type="entry name" value="ZINC_FINGER_C2H2_1"/>
    <property type="match status" value="2"/>
</dbReference>
<dbReference type="VEuPathDB" id="FungiDB:NECHADRAFT_101970"/>
<gene>
    <name evidence="10" type="ORF">NECHADRAFT_101970</name>
</gene>
<feature type="domain" description="C2H2-type" evidence="9">
    <location>
        <begin position="74"/>
        <end position="102"/>
    </location>
</feature>
<protein>
    <recommendedName>
        <fullName evidence="9">C2H2-type domain-containing protein</fullName>
    </recommendedName>
</protein>
<dbReference type="Pfam" id="PF00096">
    <property type="entry name" value="zf-C2H2"/>
    <property type="match status" value="2"/>
</dbReference>
<dbReference type="GeneID" id="9671506"/>
<keyword evidence="4 7" id="KW-0863">Zinc-finger</keyword>
<feature type="region of interest" description="Disordered" evidence="8">
    <location>
        <begin position="1"/>
        <end position="23"/>
    </location>
</feature>
<accession>C7Z1H6</accession>
<dbReference type="HOGENOM" id="CLU_1786948_0_0_1"/>
<evidence type="ECO:0000256" key="7">
    <source>
        <dbReference type="PROSITE-ProRule" id="PRU00042"/>
    </source>
</evidence>
<evidence type="ECO:0000256" key="4">
    <source>
        <dbReference type="ARBA" id="ARBA00022771"/>
    </source>
</evidence>
<dbReference type="RefSeq" id="XP_003047883.1">
    <property type="nucleotide sequence ID" value="XM_003047837.1"/>
</dbReference>
<dbReference type="InParanoid" id="C7Z1H6"/>
<dbReference type="InterPro" id="IPR015424">
    <property type="entry name" value="PyrdxlP-dep_Trfase"/>
</dbReference>
<dbReference type="SUPFAM" id="SSF57667">
    <property type="entry name" value="beta-beta-alpha zinc fingers"/>
    <property type="match status" value="1"/>
</dbReference>
<evidence type="ECO:0000256" key="3">
    <source>
        <dbReference type="ARBA" id="ARBA00022737"/>
    </source>
</evidence>